<comment type="subcellular location">
    <subcellularLocation>
        <location evidence="1 5">Cytoplasm</location>
    </subcellularLocation>
</comment>
<feature type="domain" description="Ribosome recycling factor" evidence="6">
    <location>
        <begin position="20"/>
        <end position="183"/>
    </location>
</feature>
<accession>A0A3N5CFA7</accession>
<keyword evidence="4 5" id="KW-0648">Protein biosynthesis</keyword>
<gene>
    <name evidence="5" type="primary">frr</name>
    <name evidence="7" type="ORF">EDD62_0500</name>
</gene>
<dbReference type="FunFam" id="1.10.132.20:FF:000001">
    <property type="entry name" value="Ribosome-recycling factor"/>
    <property type="match status" value="1"/>
</dbReference>
<dbReference type="SUPFAM" id="SSF55194">
    <property type="entry name" value="Ribosome recycling factor, RRF"/>
    <property type="match status" value="1"/>
</dbReference>
<dbReference type="GO" id="GO:0005737">
    <property type="term" value="C:cytoplasm"/>
    <property type="evidence" value="ECO:0007669"/>
    <property type="project" value="UniProtKB-SubCell"/>
</dbReference>
<dbReference type="GO" id="GO:0043023">
    <property type="term" value="F:ribosomal large subunit binding"/>
    <property type="evidence" value="ECO:0007669"/>
    <property type="project" value="TreeGrafter"/>
</dbReference>
<dbReference type="Gene3D" id="3.30.1360.40">
    <property type="match status" value="1"/>
</dbReference>
<dbReference type="EMBL" id="RKRK01000002">
    <property type="protein sequence ID" value="RPF57865.1"/>
    <property type="molecule type" value="Genomic_DNA"/>
</dbReference>
<dbReference type="PANTHER" id="PTHR20982:SF3">
    <property type="entry name" value="MITOCHONDRIAL RIBOSOME RECYCLING FACTOR PSEUDO 1"/>
    <property type="match status" value="1"/>
</dbReference>
<dbReference type="InterPro" id="IPR002661">
    <property type="entry name" value="Ribosome_recyc_fac"/>
</dbReference>
<dbReference type="HAMAP" id="MF_00040">
    <property type="entry name" value="RRF"/>
    <property type="match status" value="1"/>
</dbReference>
<proteinExistence type="inferred from homology"/>
<dbReference type="OrthoDB" id="9804006at2"/>
<evidence type="ECO:0000256" key="4">
    <source>
        <dbReference type="ARBA" id="ARBA00022917"/>
    </source>
</evidence>
<keyword evidence="3 5" id="KW-0963">Cytoplasm</keyword>
<comment type="caution">
    <text evidence="7">The sequence shown here is derived from an EMBL/GenBank/DDBJ whole genome shotgun (WGS) entry which is preliminary data.</text>
</comment>
<evidence type="ECO:0000313" key="7">
    <source>
        <dbReference type="EMBL" id="RPF57865.1"/>
    </source>
</evidence>
<organism evidence="7 8">
    <name type="scientific">Abyssicoccus albus</name>
    <dbReference type="NCBI Taxonomy" id="1817405"/>
    <lineage>
        <taxon>Bacteria</taxon>
        <taxon>Bacillati</taxon>
        <taxon>Bacillota</taxon>
        <taxon>Bacilli</taxon>
        <taxon>Bacillales</taxon>
        <taxon>Abyssicoccaceae</taxon>
    </lineage>
</organism>
<dbReference type="FunFam" id="3.30.1360.40:FF:000001">
    <property type="entry name" value="Ribosome-recycling factor"/>
    <property type="match status" value="1"/>
</dbReference>
<dbReference type="CDD" id="cd00520">
    <property type="entry name" value="RRF"/>
    <property type="match status" value="1"/>
</dbReference>
<dbReference type="InterPro" id="IPR023584">
    <property type="entry name" value="Ribosome_recyc_fac_dom"/>
</dbReference>
<evidence type="ECO:0000256" key="1">
    <source>
        <dbReference type="ARBA" id="ARBA00004496"/>
    </source>
</evidence>
<evidence type="ECO:0000313" key="8">
    <source>
        <dbReference type="Proteomes" id="UP000277108"/>
    </source>
</evidence>
<comment type="function">
    <text evidence="5">Responsible for the release of ribosomes from messenger RNA at the termination of protein biosynthesis. May increase the efficiency of translation by recycling ribosomes from one round of translation to another.</text>
</comment>
<comment type="similarity">
    <text evidence="2 5">Belongs to the RRF family.</text>
</comment>
<dbReference type="Pfam" id="PF01765">
    <property type="entry name" value="RRF"/>
    <property type="match status" value="1"/>
</dbReference>
<sequence>MTQQVINSTKTSMNQSIEHFETQLAQIRTGRANSNLLQNVTVDYYGAPTPVQQLGSISVPEARLLVVTPYDKGSVDDILKAINQANLGVNPTSDGTVIRITVPQLTEERRKELVKDARKEAETAKIAIRNIRRDANDELKSLQKDAEITEDDLRSFSEDVQKLTDEFVKKIDTLTDDKEKDIMSV</sequence>
<dbReference type="PANTHER" id="PTHR20982">
    <property type="entry name" value="RIBOSOME RECYCLING FACTOR"/>
    <property type="match status" value="1"/>
</dbReference>
<dbReference type="STRING" id="1849491.BVH56_04945"/>
<dbReference type="AlphaFoldDB" id="A0A1Q1G1T0"/>
<dbReference type="NCBIfam" id="TIGR00496">
    <property type="entry name" value="frr"/>
    <property type="match status" value="1"/>
</dbReference>
<evidence type="ECO:0000256" key="2">
    <source>
        <dbReference type="ARBA" id="ARBA00005912"/>
    </source>
</evidence>
<dbReference type="Proteomes" id="UP000277108">
    <property type="component" value="Unassembled WGS sequence"/>
</dbReference>
<evidence type="ECO:0000259" key="6">
    <source>
        <dbReference type="Pfam" id="PF01765"/>
    </source>
</evidence>
<protein>
    <recommendedName>
        <fullName evidence="5">Ribosome-recycling factor</fullName>
        <shortName evidence="5">RRF</shortName>
    </recommendedName>
    <alternativeName>
        <fullName evidence="5">Ribosome-releasing factor</fullName>
    </alternativeName>
</protein>
<evidence type="ECO:0000256" key="5">
    <source>
        <dbReference type="HAMAP-Rule" id="MF_00040"/>
    </source>
</evidence>
<dbReference type="RefSeq" id="WP_077140386.1">
    <property type="nucleotide sequence ID" value="NZ_CBCSGK010000001.1"/>
</dbReference>
<accession>A0A1Q1G1T0</accession>
<evidence type="ECO:0000256" key="3">
    <source>
        <dbReference type="ARBA" id="ARBA00022490"/>
    </source>
</evidence>
<dbReference type="GO" id="GO:0006415">
    <property type="term" value="P:translational termination"/>
    <property type="evidence" value="ECO:0007669"/>
    <property type="project" value="UniProtKB-UniRule"/>
</dbReference>
<keyword evidence="8" id="KW-1185">Reference proteome</keyword>
<dbReference type="InterPro" id="IPR036191">
    <property type="entry name" value="RRF_sf"/>
</dbReference>
<name>A0A1Q1G1T0_9BACL</name>
<reference evidence="7 8" key="1">
    <citation type="submission" date="2018-11" db="EMBL/GenBank/DDBJ databases">
        <title>Genomic Encyclopedia of Type Strains, Phase IV (KMG-IV): sequencing the most valuable type-strain genomes for metagenomic binning, comparative biology and taxonomic classification.</title>
        <authorList>
            <person name="Goeker M."/>
        </authorList>
    </citation>
    <scope>NUCLEOTIDE SEQUENCE [LARGE SCALE GENOMIC DNA]</scope>
    <source>
        <strain evidence="7 8">DSM 29158</strain>
    </source>
</reference>
<dbReference type="Gene3D" id="1.10.132.20">
    <property type="entry name" value="Ribosome-recycling factor"/>
    <property type="match status" value="1"/>
</dbReference>